<dbReference type="KEGG" id="tva:4758907"/>
<evidence type="ECO:0000259" key="7">
    <source>
        <dbReference type="PROSITE" id="PS51352"/>
    </source>
</evidence>
<dbReference type="OrthoDB" id="185659at2759"/>
<gene>
    <name evidence="8" type="ORF">TVAG_484570</name>
</gene>
<reference evidence="8" key="1">
    <citation type="submission" date="2006-10" db="EMBL/GenBank/DDBJ databases">
        <authorList>
            <person name="Amadeo P."/>
            <person name="Zhao Q."/>
            <person name="Wortman J."/>
            <person name="Fraser-Liggett C."/>
            <person name="Carlton J."/>
        </authorList>
    </citation>
    <scope>NUCLEOTIDE SEQUENCE</scope>
    <source>
        <strain evidence="8">G3</strain>
    </source>
</reference>
<feature type="active site" description="Cysteine sulfenic acid (-SOH) intermediate; for peroxidase activity" evidence="6">
    <location>
        <position position="47"/>
    </location>
</feature>
<sequence>MLVGKPAPAFKSTAVFPDTDFKEVSLEQYKGKWLVLFSYPLDFTFVCPTEIIEFSNKYEEFKKIGCEVLGLSVDSVFTHLAWINTPRKEGGLGEIKYPLIGDLGGKIAKDYGFYMCEAGHTLRGTAIIDPEGIIRHVQMNHPDVGRNVDEILRLVKAYQFAAKHGEVCPAQWHGEGDLTIKPNPKASKEYFGKANN</sequence>
<dbReference type="InterPro" id="IPR036249">
    <property type="entry name" value="Thioredoxin-like_sf"/>
</dbReference>
<dbReference type="Pfam" id="PF10417">
    <property type="entry name" value="1-cysPrx_C"/>
    <property type="match status" value="1"/>
</dbReference>
<dbReference type="GO" id="GO:0008379">
    <property type="term" value="F:thioredoxin peroxidase activity"/>
    <property type="evidence" value="ECO:0000318"/>
    <property type="project" value="GO_Central"/>
</dbReference>
<evidence type="ECO:0000256" key="2">
    <source>
        <dbReference type="ARBA" id="ARBA00022862"/>
    </source>
</evidence>
<evidence type="ECO:0000256" key="6">
    <source>
        <dbReference type="PIRSR" id="PIRSR000239-1"/>
    </source>
</evidence>
<dbReference type="EMBL" id="DS113579">
    <property type="protein sequence ID" value="EAY01083.1"/>
    <property type="molecule type" value="Genomic_DNA"/>
</dbReference>
<dbReference type="PROSITE" id="PS51352">
    <property type="entry name" value="THIOREDOXIN_2"/>
    <property type="match status" value="1"/>
</dbReference>
<dbReference type="InterPro" id="IPR019479">
    <property type="entry name" value="Peroxiredoxin_C"/>
</dbReference>
<name>A0A8U0WPW5_TRIV3</name>
<dbReference type="PIRSF" id="PIRSF000239">
    <property type="entry name" value="AHPC"/>
    <property type="match status" value="1"/>
</dbReference>
<keyword evidence="3 5" id="KW-0560">Oxidoreductase</keyword>
<dbReference type="PANTHER" id="PTHR10681">
    <property type="entry name" value="THIOREDOXIN PEROXIDASE"/>
    <property type="match status" value="1"/>
</dbReference>
<dbReference type="InterPro" id="IPR050217">
    <property type="entry name" value="Peroxiredoxin"/>
</dbReference>
<evidence type="ECO:0000313" key="8">
    <source>
        <dbReference type="EMBL" id="EAY01083.1"/>
    </source>
</evidence>
<comment type="similarity">
    <text evidence="5">Belongs to the peroxiredoxin family.</text>
</comment>
<reference evidence="8" key="2">
    <citation type="journal article" date="2007" name="Science">
        <title>Draft genome sequence of the sexually transmitted pathogen Trichomonas vaginalis.</title>
        <authorList>
            <person name="Carlton J.M."/>
            <person name="Hirt R.P."/>
            <person name="Silva J.C."/>
            <person name="Delcher A.L."/>
            <person name="Schatz M."/>
            <person name="Zhao Q."/>
            <person name="Wortman J.R."/>
            <person name="Bidwell S.L."/>
            <person name="Alsmark U.C.M."/>
            <person name="Besteiro S."/>
            <person name="Sicheritz-Ponten T."/>
            <person name="Noel C.J."/>
            <person name="Dacks J.B."/>
            <person name="Foster P.G."/>
            <person name="Simillion C."/>
            <person name="Van de Peer Y."/>
            <person name="Miranda-Saavedra D."/>
            <person name="Barton G.J."/>
            <person name="Westrop G.D."/>
            <person name="Mueller S."/>
            <person name="Dessi D."/>
            <person name="Fiori P.L."/>
            <person name="Ren Q."/>
            <person name="Paulsen I."/>
            <person name="Zhang H."/>
            <person name="Bastida-Corcuera F.D."/>
            <person name="Simoes-Barbosa A."/>
            <person name="Brown M.T."/>
            <person name="Hayes R.D."/>
            <person name="Mukherjee M."/>
            <person name="Okumura C.Y."/>
            <person name="Schneider R."/>
            <person name="Smith A.J."/>
            <person name="Vanacova S."/>
            <person name="Villalvazo M."/>
            <person name="Haas B.J."/>
            <person name="Pertea M."/>
            <person name="Feldblyum T.V."/>
            <person name="Utterback T.R."/>
            <person name="Shu C.L."/>
            <person name="Osoegawa K."/>
            <person name="de Jong P.J."/>
            <person name="Hrdy I."/>
            <person name="Horvathova L."/>
            <person name="Zubacova Z."/>
            <person name="Dolezal P."/>
            <person name="Malik S.B."/>
            <person name="Logsdon J.M. Jr."/>
            <person name="Henze K."/>
            <person name="Gupta A."/>
            <person name="Wang C.C."/>
            <person name="Dunne R.L."/>
            <person name="Upcroft J.A."/>
            <person name="Upcroft P."/>
            <person name="White O."/>
            <person name="Salzberg S.L."/>
            <person name="Tang P."/>
            <person name="Chiu C.-H."/>
            <person name="Lee Y.-S."/>
            <person name="Embley T.M."/>
            <person name="Coombs G.H."/>
            <person name="Mottram J.C."/>
            <person name="Tachezy J."/>
            <person name="Fraser-Liggett C.M."/>
            <person name="Johnson P.J."/>
        </authorList>
    </citation>
    <scope>NUCLEOTIDE SEQUENCE [LARGE SCALE GENOMIC DNA]</scope>
    <source>
        <strain evidence="8">G3</strain>
    </source>
</reference>
<dbReference type="RefSeq" id="XP_001330099.1">
    <property type="nucleotide sequence ID" value="XM_001330064.1"/>
</dbReference>
<evidence type="ECO:0000256" key="3">
    <source>
        <dbReference type="ARBA" id="ARBA00023002"/>
    </source>
</evidence>
<dbReference type="InterPro" id="IPR013766">
    <property type="entry name" value="Thioredoxin_domain"/>
</dbReference>
<keyword evidence="1 5" id="KW-0575">Peroxidase</keyword>
<dbReference type="GO" id="GO:0006979">
    <property type="term" value="P:response to oxidative stress"/>
    <property type="evidence" value="ECO:0000318"/>
    <property type="project" value="GO_Central"/>
</dbReference>
<keyword evidence="2 5" id="KW-0049">Antioxidant</keyword>
<dbReference type="SUPFAM" id="SSF52833">
    <property type="entry name" value="Thioredoxin-like"/>
    <property type="match status" value="1"/>
</dbReference>
<dbReference type="GO" id="GO:0005829">
    <property type="term" value="C:cytosol"/>
    <property type="evidence" value="ECO:0000318"/>
    <property type="project" value="GO_Central"/>
</dbReference>
<dbReference type="InterPro" id="IPR000866">
    <property type="entry name" value="AhpC/TSA"/>
</dbReference>
<evidence type="ECO:0000313" key="9">
    <source>
        <dbReference type="Proteomes" id="UP000001542"/>
    </source>
</evidence>
<comment type="function">
    <text evidence="5">Thiol-specific peroxidase that catalyzes the reduction of hydrogen peroxide and organic hydroperoxides to water and alcohols, respectively.</text>
</comment>
<dbReference type="CDD" id="cd03015">
    <property type="entry name" value="PRX_Typ2cys"/>
    <property type="match status" value="1"/>
</dbReference>
<evidence type="ECO:0000256" key="5">
    <source>
        <dbReference type="PIRNR" id="PIRNR000239"/>
    </source>
</evidence>
<keyword evidence="9" id="KW-1185">Reference proteome</keyword>
<dbReference type="Gene3D" id="3.40.30.10">
    <property type="entry name" value="Glutaredoxin"/>
    <property type="match status" value="1"/>
</dbReference>
<dbReference type="OMA" id="HYAFGDV"/>
<dbReference type="FunFam" id="3.40.30.10:FF:000432">
    <property type="entry name" value="Tryparedoxin peroxidase, putative"/>
    <property type="match status" value="1"/>
</dbReference>
<dbReference type="InterPro" id="IPR024706">
    <property type="entry name" value="Peroxiredoxin_AhpC-typ"/>
</dbReference>
<dbReference type="Pfam" id="PF00578">
    <property type="entry name" value="AhpC-TSA"/>
    <property type="match status" value="1"/>
</dbReference>
<dbReference type="VEuPathDB" id="TrichDB:TVAGG3_0128210"/>
<dbReference type="PANTHER" id="PTHR10681:SF171">
    <property type="entry name" value="PEROXIREDOXIN 4"/>
    <property type="match status" value="1"/>
</dbReference>
<protein>
    <submittedName>
        <fullName evidence="8">Thioredoxin peroxidase</fullName>
    </submittedName>
</protein>
<dbReference type="Proteomes" id="UP000001542">
    <property type="component" value="Unassembled WGS sequence"/>
</dbReference>
<accession>A0A8U0WPW5</accession>
<evidence type="ECO:0000256" key="4">
    <source>
        <dbReference type="ARBA" id="ARBA00023284"/>
    </source>
</evidence>
<dbReference type="GO" id="GO:0042744">
    <property type="term" value="P:hydrogen peroxide catabolic process"/>
    <property type="evidence" value="ECO:0000318"/>
    <property type="project" value="GO_Central"/>
</dbReference>
<dbReference type="SMR" id="A0A8U0WPW5"/>
<dbReference type="GO" id="GO:0045454">
    <property type="term" value="P:cell redox homeostasis"/>
    <property type="evidence" value="ECO:0000318"/>
    <property type="project" value="GO_Central"/>
</dbReference>
<evidence type="ECO:0000256" key="1">
    <source>
        <dbReference type="ARBA" id="ARBA00022559"/>
    </source>
</evidence>
<organism evidence="8 9">
    <name type="scientific">Trichomonas vaginalis (strain ATCC PRA-98 / G3)</name>
    <dbReference type="NCBI Taxonomy" id="412133"/>
    <lineage>
        <taxon>Eukaryota</taxon>
        <taxon>Metamonada</taxon>
        <taxon>Parabasalia</taxon>
        <taxon>Trichomonadida</taxon>
        <taxon>Trichomonadidae</taxon>
        <taxon>Trichomonas</taxon>
    </lineage>
</organism>
<keyword evidence="4 5" id="KW-0676">Redox-active center</keyword>
<dbReference type="AlphaFoldDB" id="A0A8U0WPW5"/>
<feature type="domain" description="Thioredoxin" evidence="7">
    <location>
        <begin position="1"/>
        <end position="160"/>
    </location>
</feature>
<proteinExistence type="inferred from homology"/>